<feature type="domain" description="Phospholipid/glycerol acyltransferase" evidence="7">
    <location>
        <begin position="148"/>
        <end position="271"/>
    </location>
</feature>
<comment type="caution">
    <text evidence="8">The sequence shown here is derived from an EMBL/GenBank/DDBJ whole genome shotgun (WGS) entry which is preliminary data.</text>
</comment>
<evidence type="ECO:0000256" key="1">
    <source>
        <dbReference type="ARBA" id="ARBA00004184"/>
    </source>
</evidence>
<dbReference type="RefSeq" id="WP_194570775.1">
    <property type="nucleotide sequence ID" value="NZ_BMYJ01000004.1"/>
</dbReference>
<dbReference type="Proteomes" id="UP000638981">
    <property type="component" value="Unassembled WGS sequence"/>
</dbReference>
<evidence type="ECO:0000259" key="7">
    <source>
        <dbReference type="SMART" id="SM00563"/>
    </source>
</evidence>
<dbReference type="SUPFAM" id="SSF69593">
    <property type="entry name" value="Glycerol-3-phosphate (1)-acyltransferase"/>
    <property type="match status" value="1"/>
</dbReference>
<reference evidence="8" key="1">
    <citation type="journal article" date="2014" name="Int. J. Syst. Evol. Microbiol.">
        <title>Complete genome sequence of Corynebacterium casei LMG S-19264T (=DSM 44701T), isolated from a smear-ripened cheese.</title>
        <authorList>
            <consortium name="US DOE Joint Genome Institute (JGI-PGF)"/>
            <person name="Walter F."/>
            <person name="Albersmeier A."/>
            <person name="Kalinowski J."/>
            <person name="Ruckert C."/>
        </authorList>
    </citation>
    <scope>NUCLEOTIDE SEQUENCE</scope>
    <source>
        <strain evidence="8">KCTC 23310</strain>
    </source>
</reference>
<evidence type="ECO:0000256" key="4">
    <source>
        <dbReference type="ARBA" id="ARBA00013432"/>
    </source>
</evidence>
<evidence type="ECO:0000313" key="8">
    <source>
        <dbReference type="EMBL" id="GHC53376.1"/>
    </source>
</evidence>
<dbReference type="Pfam" id="PF01553">
    <property type="entry name" value="Acyltransferase"/>
    <property type="match status" value="1"/>
</dbReference>
<dbReference type="InterPro" id="IPR002123">
    <property type="entry name" value="Plipid/glycerol_acylTrfase"/>
</dbReference>
<comment type="pathway">
    <text evidence="2">Phospholipid metabolism; CDP-diacylglycerol biosynthesis; CDP-diacylglycerol from sn-glycerol 3-phosphate: step 1/3.</text>
</comment>
<evidence type="ECO:0000256" key="2">
    <source>
        <dbReference type="ARBA" id="ARBA00004765"/>
    </source>
</evidence>
<feature type="compositionally biased region" description="Basic and acidic residues" evidence="6">
    <location>
        <begin position="453"/>
        <end position="470"/>
    </location>
</feature>
<feature type="region of interest" description="Disordered" evidence="6">
    <location>
        <begin position="453"/>
        <end position="497"/>
    </location>
</feature>
<dbReference type="PANTHER" id="PTHR12563:SF17">
    <property type="entry name" value="DIHYDROXYACETONE PHOSPHATE ACYLTRANSFERASE"/>
    <property type="match status" value="1"/>
</dbReference>
<evidence type="ECO:0000256" key="6">
    <source>
        <dbReference type="SAM" id="MobiDB-lite"/>
    </source>
</evidence>
<dbReference type="SMART" id="SM00563">
    <property type="entry name" value="PlsC"/>
    <property type="match status" value="1"/>
</dbReference>
<comment type="catalytic activity">
    <reaction evidence="5">
        <text>sn-glycerol 3-phosphate + an acyl-CoA = a 1-acyl-sn-glycero-3-phosphate + CoA</text>
        <dbReference type="Rhea" id="RHEA:15325"/>
        <dbReference type="ChEBI" id="CHEBI:57287"/>
        <dbReference type="ChEBI" id="CHEBI:57597"/>
        <dbReference type="ChEBI" id="CHEBI:57970"/>
        <dbReference type="ChEBI" id="CHEBI:58342"/>
        <dbReference type="EC" id="2.3.1.15"/>
    </reaction>
</comment>
<dbReference type="InterPro" id="IPR022284">
    <property type="entry name" value="GPAT/DHAPAT"/>
</dbReference>
<dbReference type="GO" id="GO:0006629">
    <property type="term" value="P:lipid metabolic process"/>
    <property type="evidence" value="ECO:0007669"/>
    <property type="project" value="InterPro"/>
</dbReference>
<dbReference type="GO" id="GO:0012505">
    <property type="term" value="C:endomembrane system"/>
    <property type="evidence" value="ECO:0007669"/>
    <property type="project" value="UniProtKB-SubCell"/>
</dbReference>
<accession>A0A918TLS4</accession>
<evidence type="ECO:0000256" key="5">
    <source>
        <dbReference type="ARBA" id="ARBA00048427"/>
    </source>
</evidence>
<protein>
    <recommendedName>
        <fullName evidence="4">Glycerol-3-phosphate acyltransferase</fullName>
        <ecNumber evidence="3">2.3.1.15</ecNumber>
    </recommendedName>
</protein>
<evidence type="ECO:0000313" key="9">
    <source>
        <dbReference type="Proteomes" id="UP000638981"/>
    </source>
</evidence>
<dbReference type="EMBL" id="BMYJ01000004">
    <property type="protein sequence ID" value="GHC53376.1"/>
    <property type="molecule type" value="Genomic_DNA"/>
</dbReference>
<name>A0A918TLS4_9RHOB</name>
<evidence type="ECO:0000256" key="3">
    <source>
        <dbReference type="ARBA" id="ARBA00013113"/>
    </source>
</evidence>
<proteinExistence type="predicted"/>
<dbReference type="AlphaFoldDB" id="A0A918TLS4"/>
<dbReference type="EC" id="2.3.1.15" evidence="3"/>
<gene>
    <name evidence="8" type="ORF">GCM10007315_15050</name>
</gene>
<keyword evidence="9" id="KW-1185">Reference proteome</keyword>
<comment type="subcellular location">
    <subcellularLocation>
        <location evidence="1">Endomembrane system</location>
        <topology evidence="1">Peripheral membrane protein</topology>
    </subcellularLocation>
</comment>
<reference evidence="8" key="2">
    <citation type="submission" date="2020-09" db="EMBL/GenBank/DDBJ databases">
        <authorList>
            <person name="Sun Q."/>
            <person name="Kim S."/>
        </authorList>
    </citation>
    <scope>NUCLEOTIDE SEQUENCE</scope>
    <source>
        <strain evidence="8">KCTC 23310</strain>
    </source>
</reference>
<dbReference type="PANTHER" id="PTHR12563">
    <property type="entry name" value="GLYCEROL-3-PHOSPHATE ACYLTRANSFERASE"/>
    <property type="match status" value="1"/>
</dbReference>
<dbReference type="GO" id="GO:0004366">
    <property type="term" value="F:glycerol-3-phosphate O-acyltransferase activity"/>
    <property type="evidence" value="ECO:0007669"/>
    <property type="project" value="UniProtKB-EC"/>
</dbReference>
<organism evidence="8 9">
    <name type="scientific">Neogemmobacter tilapiae</name>
    <dbReference type="NCBI Taxonomy" id="875041"/>
    <lineage>
        <taxon>Bacteria</taxon>
        <taxon>Pseudomonadati</taxon>
        <taxon>Pseudomonadota</taxon>
        <taxon>Alphaproteobacteria</taxon>
        <taxon>Rhodobacterales</taxon>
        <taxon>Paracoccaceae</taxon>
        <taxon>Neogemmobacter</taxon>
    </lineage>
</organism>
<sequence length="497" mass="54691">MTVTLPLWLFLPLAAFAALSLLRLALVPSVRWFFRARAERFLANLNARLKRPIQPLRLLDRNDMIVRLVHDPKVMQVVTDHAAEKGIPLLVAVEEARAYAREIVPGFSALVYFGFAVGLARRLSRLFYDIHAERVDQALEGVDPKATVVFVMNHRSNMDYVLVTWLVAGQSSLSYAVGEWARVWPLSWLFRAMGGYFIRRGGRNALYRRVLARYVQISAAEGATQAMFPEGGLSLDGRVGRAKLGLLNYLLAGQAENGGDVVFIPVGIAYDRVLEDRVLTGAAAKGQGDRPAGDRHFRIRPLAMLGFALRSLWQVIWRRFPGFGRAGVAFGPALSLAEFRMRVGDDPQALAEALMERIGAVVPLLPVPLVAAALVQGAQTRPQILQAVQDIMAALQAPDPATEALANKALRRLILRKIVVEKGDRLSVPDTKKPLLHFYAAGVRQRQETLGKVRGSENVDQIKQDDDGNRNADQPSGDAFHGNLVQTVNGPLGPVAE</sequence>